<protein>
    <submittedName>
        <fullName evidence="2">Uncharacterized protein</fullName>
    </submittedName>
</protein>
<feature type="compositionally biased region" description="Polar residues" evidence="1">
    <location>
        <begin position="376"/>
        <end position="393"/>
    </location>
</feature>
<evidence type="ECO:0000313" key="2">
    <source>
        <dbReference type="EMBL" id="KAK9112164.1"/>
    </source>
</evidence>
<gene>
    <name evidence="2" type="ORF">Scep_019683</name>
</gene>
<sequence>MQRCENETLARAKRRPIFLYRVHGQNDRRSCSIVKQKLGYGTISQFSLRNEITALHASLNLAALLHPSTLMTQRDDNPHPQSTFTIEDALNNQISIVVYLSRKESNRGTYKLVQGDPKYLGVGDELALGARVGDSVDLVEDREGPSVGPVGRDHWWELGDPKYDLVHPERAHTFISLSRRGINEDAPRDACRRGTRVESNMVDTSDQLAAKDSMDLDSGIDYGVLECVVSHSDTVGHGEKGIESIKLRGLDKWGNLWKVEDDDEEEKQQSCCGMLFGLDENWDEMGLRLMGLLLLGLPCQGSTLNYALKGRARHGPAKPRDGLGTVPGRSLRGLKQSRSVSRLKDEGVDTGYFPRANVCARPGQTRPYFGYPPQDPTSGAPNWPITWSSRWST</sequence>
<accession>A0AAP0NN65</accession>
<comment type="caution">
    <text evidence="2">The sequence shown here is derived from an EMBL/GenBank/DDBJ whole genome shotgun (WGS) entry which is preliminary data.</text>
</comment>
<organism evidence="2 3">
    <name type="scientific">Stephania cephalantha</name>
    <dbReference type="NCBI Taxonomy" id="152367"/>
    <lineage>
        <taxon>Eukaryota</taxon>
        <taxon>Viridiplantae</taxon>
        <taxon>Streptophyta</taxon>
        <taxon>Embryophyta</taxon>
        <taxon>Tracheophyta</taxon>
        <taxon>Spermatophyta</taxon>
        <taxon>Magnoliopsida</taxon>
        <taxon>Ranunculales</taxon>
        <taxon>Menispermaceae</taxon>
        <taxon>Menispermoideae</taxon>
        <taxon>Cissampelideae</taxon>
        <taxon>Stephania</taxon>
    </lineage>
</organism>
<dbReference type="EMBL" id="JBBNAG010000008">
    <property type="protein sequence ID" value="KAK9112164.1"/>
    <property type="molecule type" value="Genomic_DNA"/>
</dbReference>
<evidence type="ECO:0000313" key="3">
    <source>
        <dbReference type="Proteomes" id="UP001419268"/>
    </source>
</evidence>
<keyword evidence="3" id="KW-1185">Reference proteome</keyword>
<proteinExistence type="predicted"/>
<dbReference type="AlphaFoldDB" id="A0AAP0NN65"/>
<name>A0AAP0NN65_9MAGN</name>
<reference evidence="2 3" key="1">
    <citation type="submission" date="2024-01" db="EMBL/GenBank/DDBJ databases">
        <title>Genome assemblies of Stephania.</title>
        <authorList>
            <person name="Yang L."/>
        </authorList>
    </citation>
    <scope>NUCLEOTIDE SEQUENCE [LARGE SCALE GENOMIC DNA]</scope>
    <source>
        <strain evidence="2">JXDWG</strain>
        <tissue evidence="2">Leaf</tissue>
    </source>
</reference>
<feature type="region of interest" description="Disordered" evidence="1">
    <location>
        <begin position="312"/>
        <end position="331"/>
    </location>
</feature>
<feature type="region of interest" description="Disordered" evidence="1">
    <location>
        <begin position="372"/>
        <end position="393"/>
    </location>
</feature>
<evidence type="ECO:0000256" key="1">
    <source>
        <dbReference type="SAM" id="MobiDB-lite"/>
    </source>
</evidence>
<dbReference type="Proteomes" id="UP001419268">
    <property type="component" value="Unassembled WGS sequence"/>
</dbReference>